<accession>A0A5B9DRR7</accession>
<dbReference type="RefSeq" id="WP_147656358.1">
    <property type="nucleotide sequence ID" value="NZ_BMFM01000001.1"/>
</dbReference>
<evidence type="ECO:0000313" key="1">
    <source>
        <dbReference type="EMBL" id="QEE21148.1"/>
    </source>
</evidence>
<gene>
    <name evidence="1" type="ORF">FNA67_13615</name>
</gene>
<dbReference type="OrthoDB" id="7939533at2"/>
<organism evidence="1 2">
    <name type="scientific">Paradevosia tibetensis</name>
    <dbReference type="NCBI Taxonomy" id="1447062"/>
    <lineage>
        <taxon>Bacteria</taxon>
        <taxon>Pseudomonadati</taxon>
        <taxon>Pseudomonadota</taxon>
        <taxon>Alphaproteobacteria</taxon>
        <taxon>Hyphomicrobiales</taxon>
        <taxon>Devosiaceae</taxon>
        <taxon>Paradevosia</taxon>
    </lineage>
</organism>
<evidence type="ECO:0000313" key="2">
    <source>
        <dbReference type="Proteomes" id="UP000321062"/>
    </source>
</evidence>
<dbReference type="KEGG" id="yti:FNA67_13615"/>
<reference evidence="1 2" key="1">
    <citation type="journal article" date="2015" name="Int. J. Syst. Evol. Microbiol.">
        <title>Youhaiella tibetensis gen. nov., sp. nov., isolated from subsurface sediment.</title>
        <authorList>
            <person name="Wang Y.X."/>
            <person name="Huang F.Q."/>
            <person name="Nogi Y."/>
            <person name="Pang S.J."/>
            <person name="Wang P.K."/>
            <person name="Lv J."/>
        </authorList>
    </citation>
    <scope>NUCLEOTIDE SEQUENCE [LARGE SCALE GENOMIC DNA]</scope>
    <source>
        <strain evidence="2">fig4</strain>
    </source>
</reference>
<dbReference type="Proteomes" id="UP000321062">
    <property type="component" value="Chromosome"/>
</dbReference>
<sequence length="613" mass="62906">MPLTKSAPRVSLQALAVAAMMSVALPAAALAQEAPRTRESAPRVESPAAAAAATEAAGEANFSIDIPTVDTVDSNMDEATIRAILTGGLADHATELAGLNAKSISIPEITLSYSMPPMEGKAEAGKVVYSDVVLTDVVNGVAASVAVGGASVDAGPEGSFTFGKMSTGMFDIGGMLAFYGMVPGASADQPLKTIYKDFKFEGGKFTAPEATCTIGEASLAEFKARPLKTSFSDLMALAQGMEARGDDKPTAEEISQMVAFYADFLNAFESTPFEFTGLDCTGTSEDGKPVTVAVGPITIGGFSKNTYPQIEAKDIKVNVEGDGYLNLASVTFKSFDFSSTLAALEESGGAIDDTWLEANGRRLIPSFGGFAFTGLDMDMPDTESPGERIQASVGSFDLSLGNYINGVPADIASTAKNIVVSLPADSEDEGIQQLLTLGIDKIEAGYNFAATWDEPSNTIAIKDLSFDGANLGALALAGTIGNATPDLFALDNNTALFAAMGLTVKDAKVDVKDAGLADIVFQKMATEQGQTVDQVRSALSGVAGGTALALLGGGPDAQKLSGALASFLTGNAKSLSVSATAKNEAGLGLPELSALQSNPMALSSQVTVDATAQ</sequence>
<protein>
    <submittedName>
        <fullName evidence="1">Uncharacterized protein</fullName>
    </submittedName>
</protein>
<name>A0A5B9DRR7_9HYPH</name>
<proteinExistence type="predicted"/>
<dbReference type="EMBL" id="CP041690">
    <property type="protein sequence ID" value="QEE21148.1"/>
    <property type="molecule type" value="Genomic_DNA"/>
</dbReference>
<keyword evidence="2" id="KW-1185">Reference proteome</keyword>
<dbReference type="AlphaFoldDB" id="A0A5B9DRR7"/>